<reference evidence="1" key="1">
    <citation type="submission" date="2015-01" db="EMBL/GenBank/DDBJ databases">
        <title>The Genome Sequence of Cladophialophora bantiana CBS 173.52.</title>
        <authorList>
            <consortium name="The Broad Institute Genomics Platform"/>
            <person name="Cuomo C."/>
            <person name="de Hoog S."/>
            <person name="Gorbushina A."/>
            <person name="Stielow B."/>
            <person name="Teixiera M."/>
            <person name="Abouelleil A."/>
            <person name="Chapman S.B."/>
            <person name="Priest M."/>
            <person name="Young S.K."/>
            <person name="Wortman J."/>
            <person name="Nusbaum C."/>
            <person name="Birren B."/>
        </authorList>
    </citation>
    <scope>NUCLEOTIDE SEQUENCE [LARGE SCALE GENOMIC DNA]</scope>
    <source>
        <strain evidence="1">CBS 173.52</strain>
    </source>
</reference>
<dbReference type="Proteomes" id="UP000053789">
    <property type="component" value="Unassembled WGS sequence"/>
</dbReference>
<evidence type="ECO:0000313" key="1">
    <source>
        <dbReference type="EMBL" id="KIW93267.1"/>
    </source>
</evidence>
<accession>A0A0D2G3L3</accession>
<dbReference type="AlphaFoldDB" id="A0A0D2G3L3"/>
<name>A0A0D2G3L3_CLAB1</name>
<sequence>MSQGRSRPTSSGSQPASIYGDLEDAICLLALVMKRPPDLDGIMVPEKGLHSTSGSLRQTLGVDLNNGPEKDHDALQVETDVGVDEVEELDDLQLIDTDRDEQQYLTELQSKILDRLAQTLARFKSDPMTKTSIDARHVSSAMMIIYQEDERVKILCSKNEGLDIEDKVFLCDWKGSMETIARKDDVNQPAASAIVLRSWQEAASEEDMTTMFNLVVNHQWRRILCYLKWLKCAFQPKEFPAHHRSKEAAALVKSRLESHPFLKTRLWTDDNGFEFSTPTNLRAEDYGLSETVATGESFENVDSSVSDLFKKVHKLCAEESRRSQEELLK</sequence>
<dbReference type="EMBL" id="KN846987">
    <property type="protein sequence ID" value="KIW93267.1"/>
    <property type="molecule type" value="Genomic_DNA"/>
</dbReference>
<dbReference type="VEuPathDB" id="FungiDB:Z519_05872"/>
<dbReference type="RefSeq" id="XP_016619936.1">
    <property type="nucleotide sequence ID" value="XM_016763612.1"/>
</dbReference>
<organism evidence="1 2">
    <name type="scientific">Cladophialophora bantiana (strain ATCC 10958 / CBS 173.52 / CDC B-1940 / NIH 8579)</name>
    <name type="common">Xylohypha bantiana</name>
    <dbReference type="NCBI Taxonomy" id="1442370"/>
    <lineage>
        <taxon>Eukaryota</taxon>
        <taxon>Fungi</taxon>
        <taxon>Dikarya</taxon>
        <taxon>Ascomycota</taxon>
        <taxon>Pezizomycotina</taxon>
        <taxon>Eurotiomycetes</taxon>
        <taxon>Chaetothyriomycetidae</taxon>
        <taxon>Chaetothyriales</taxon>
        <taxon>Herpotrichiellaceae</taxon>
        <taxon>Cladophialophora</taxon>
    </lineage>
</organism>
<dbReference type="GeneID" id="27698800"/>
<dbReference type="HOGENOM" id="CLU_844683_0_0_1"/>
<keyword evidence="2" id="KW-1185">Reference proteome</keyword>
<evidence type="ECO:0000313" key="2">
    <source>
        <dbReference type="Proteomes" id="UP000053789"/>
    </source>
</evidence>
<proteinExistence type="predicted"/>
<gene>
    <name evidence="1" type="ORF">Z519_05872</name>
</gene>
<dbReference type="OrthoDB" id="6612291at2759"/>
<protein>
    <submittedName>
        <fullName evidence="1">Uncharacterized protein</fullName>
    </submittedName>
</protein>